<protein>
    <recommendedName>
        <fullName evidence="2">UPF0301 protein GCM10010468_65030</fullName>
    </recommendedName>
</protein>
<dbReference type="NCBIfam" id="NF001270">
    <property type="entry name" value="PRK00228.2-2"/>
    <property type="match status" value="1"/>
</dbReference>
<dbReference type="PANTHER" id="PTHR30327">
    <property type="entry name" value="UNCHARACTERIZED PROTEIN YQGE"/>
    <property type="match status" value="1"/>
</dbReference>
<evidence type="ECO:0000256" key="1">
    <source>
        <dbReference type="ARBA" id="ARBA00009600"/>
    </source>
</evidence>
<proteinExistence type="inferred from homology"/>
<dbReference type="PANTHER" id="PTHR30327:SF1">
    <property type="entry name" value="UPF0301 PROTEIN YQGE"/>
    <property type="match status" value="1"/>
</dbReference>
<name>A0ABP6QL71_9ACTN</name>
<dbReference type="HAMAP" id="MF_00758">
    <property type="entry name" value="UPF0301"/>
    <property type="match status" value="1"/>
</dbReference>
<gene>
    <name evidence="3" type="ORF">GCM10010468_65030</name>
</gene>
<dbReference type="EMBL" id="BAAAUV010000024">
    <property type="protein sequence ID" value="GAA3232863.1"/>
    <property type="molecule type" value="Genomic_DNA"/>
</dbReference>
<sequence>MGRMDDDIRPGRLLVATPLLEDPNFRRSVVLVVDHGQEEGTLGVVLNRPTEVEVGQILPPWADLLEGGGAAYQGVVFQGGPVALDSALALARITGADDPVGWRGLGGIPAVARIGLVDLDSPPSLLKGGVDRFRVFAGYSGWNAGQLRSEIEEGSWYVVPGEPSDVFGDDPDRLWQGVLRRQGGDLAFVATYPEDPSLN</sequence>
<evidence type="ECO:0000313" key="3">
    <source>
        <dbReference type="EMBL" id="GAA3232863.1"/>
    </source>
</evidence>
<dbReference type="InterPro" id="IPR003774">
    <property type="entry name" value="AlgH-like"/>
</dbReference>
<comment type="similarity">
    <text evidence="1 2">Belongs to the UPF0301 (AlgH) family.</text>
</comment>
<comment type="caution">
    <text evidence="3">The sequence shown here is derived from an EMBL/GenBank/DDBJ whole genome shotgun (WGS) entry which is preliminary data.</text>
</comment>
<dbReference type="Gene3D" id="3.40.1740.10">
    <property type="entry name" value="VC0467-like"/>
    <property type="match status" value="1"/>
</dbReference>
<evidence type="ECO:0000256" key="2">
    <source>
        <dbReference type="HAMAP-Rule" id="MF_00758"/>
    </source>
</evidence>
<dbReference type="SUPFAM" id="SSF143456">
    <property type="entry name" value="VC0467-like"/>
    <property type="match status" value="1"/>
</dbReference>
<dbReference type="Proteomes" id="UP001501237">
    <property type="component" value="Unassembled WGS sequence"/>
</dbReference>
<reference evidence="4" key="1">
    <citation type="journal article" date="2019" name="Int. J. Syst. Evol. Microbiol.">
        <title>The Global Catalogue of Microorganisms (GCM) 10K type strain sequencing project: providing services to taxonomists for standard genome sequencing and annotation.</title>
        <authorList>
            <consortium name="The Broad Institute Genomics Platform"/>
            <consortium name="The Broad Institute Genome Sequencing Center for Infectious Disease"/>
            <person name="Wu L."/>
            <person name="Ma J."/>
        </authorList>
    </citation>
    <scope>NUCLEOTIDE SEQUENCE [LARGE SCALE GENOMIC DNA]</scope>
    <source>
        <strain evidence="4">JCM 9377</strain>
    </source>
</reference>
<accession>A0ABP6QL71</accession>
<keyword evidence="4" id="KW-1185">Reference proteome</keyword>
<dbReference type="Pfam" id="PF02622">
    <property type="entry name" value="DUF179"/>
    <property type="match status" value="1"/>
</dbReference>
<organism evidence="3 4">
    <name type="scientific">Actinocorallia longicatena</name>
    <dbReference type="NCBI Taxonomy" id="111803"/>
    <lineage>
        <taxon>Bacteria</taxon>
        <taxon>Bacillati</taxon>
        <taxon>Actinomycetota</taxon>
        <taxon>Actinomycetes</taxon>
        <taxon>Streptosporangiales</taxon>
        <taxon>Thermomonosporaceae</taxon>
        <taxon>Actinocorallia</taxon>
    </lineage>
</organism>
<evidence type="ECO:0000313" key="4">
    <source>
        <dbReference type="Proteomes" id="UP001501237"/>
    </source>
</evidence>